<accession>A0A2P5I4H0</accession>
<evidence type="ECO:0000256" key="2">
    <source>
        <dbReference type="ARBA" id="ARBA00012438"/>
    </source>
</evidence>
<dbReference type="InParanoid" id="A0A2P5I4H0"/>
<keyword evidence="4" id="KW-0808">Transferase</keyword>
<dbReference type="InterPro" id="IPR029016">
    <property type="entry name" value="GAF-like_dom_sf"/>
</dbReference>
<dbReference type="InterPro" id="IPR003594">
    <property type="entry name" value="HATPase_dom"/>
</dbReference>
<feature type="modified residue" description="4-aspartylphosphate" evidence="6">
    <location>
        <position position="874"/>
    </location>
</feature>
<evidence type="ECO:0000256" key="1">
    <source>
        <dbReference type="ARBA" id="ARBA00000085"/>
    </source>
</evidence>
<evidence type="ECO:0000313" key="11">
    <source>
        <dbReference type="Proteomes" id="UP000094444"/>
    </source>
</evidence>
<reference evidence="10" key="1">
    <citation type="submission" date="2017-09" db="EMBL/GenBank/DDBJ databases">
        <title>Polyketide synthases of a Diaporthe helianthi virulent isolate.</title>
        <authorList>
            <person name="Baroncelli R."/>
        </authorList>
    </citation>
    <scope>NUCLEOTIDE SEQUENCE [LARGE SCALE GENOMIC DNA]</scope>
    <source>
        <strain evidence="10">7/96</strain>
    </source>
</reference>
<keyword evidence="5" id="KW-0418">Kinase</keyword>
<dbReference type="InterPro" id="IPR003661">
    <property type="entry name" value="HisK_dim/P_dom"/>
</dbReference>
<comment type="catalytic activity">
    <reaction evidence="1">
        <text>ATP + protein L-histidine = ADP + protein N-phospho-L-histidine.</text>
        <dbReference type="EC" id="2.7.13.3"/>
    </reaction>
</comment>
<dbReference type="InterPro" id="IPR005467">
    <property type="entry name" value="His_kinase_dom"/>
</dbReference>
<dbReference type="PANTHER" id="PTHR43047">
    <property type="entry name" value="TWO-COMPONENT HISTIDINE PROTEIN KINASE"/>
    <property type="match status" value="1"/>
</dbReference>
<dbReference type="SMART" id="SM00448">
    <property type="entry name" value="REC"/>
    <property type="match status" value="1"/>
</dbReference>
<dbReference type="EMBL" id="MAVT02000270">
    <property type="protein sequence ID" value="POS77437.1"/>
    <property type="molecule type" value="Genomic_DNA"/>
</dbReference>
<organism evidence="10 11">
    <name type="scientific">Diaporthe helianthi</name>
    <dbReference type="NCBI Taxonomy" id="158607"/>
    <lineage>
        <taxon>Eukaryota</taxon>
        <taxon>Fungi</taxon>
        <taxon>Dikarya</taxon>
        <taxon>Ascomycota</taxon>
        <taxon>Pezizomycotina</taxon>
        <taxon>Sordariomycetes</taxon>
        <taxon>Sordariomycetidae</taxon>
        <taxon>Diaporthales</taxon>
        <taxon>Diaporthaceae</taxon>
        <taxon>Diaporthe</taxon>
    </lineage>
</organism>
<evidence type="ECO:0000256" key="6">
    <source>
        <dbReference type="PROSITE-ProRule" id="PRU00169"/>
    </source>
</evidence>
<dbReference type="InterPro" id="IPR036890">
    <property type="entry name" value="HATPase_C_sf"/>
</dbReference>
<feature type="domain" description="Response regulatory" evidence="9">
    <location>
        <begin position="820"/>
        <end position="946"/>
    </location>
</feature>
<evidence type="ECO:0000256" key="4">
    <source>
        <dbReference type="ARBA" id="ARBA00022679"/>
    </source>
</evidence>
<dbReference type="PRINTS" id="PR00344">
    <property type="entry name" value="BCTRLSENSOR"/>
</dbReference>
<dbReference type="PROSITE" id="PS50109">
    <property type="entry name" value="HIS_KIN"/>
    <property type="match status" value="1"/>
</dbReference>
<dbReference type="InterPro" id="IPR036097">
    <property type="entry name" value="HisK_dim/P_sf"/>
</dbReference>
<dbReference type="InterPro" id="IPR004358">
    <property type="entry name" value="Sig_transdc_His_kin-like_C"/>
</dbReference>
<dbReference type="SUPFAM" id="SSF55781">
    <property type="entry name" value="GAF domain-like"/>
    <property type="match status" value="1"/>
</dbReference>
<evidence type="ECO:0000256" key="7">
    <source>
        <dbReference type="SAM" id="MobiDB-lite"/>
    </source>
</evidence>
<feature type="region of interest" description="Disordered" evidence="7">
    <location>
        <begin position="1"/>
        <end position="20"/>
    </location>
</feature>
<comment type="caution">
    <text evidence="10">The sequence shown here is derived from an EMBL/GenBank/DDBJ whole genome shotgun (WGS) entry which is preliminary data.</text>
</comment>
<dbReference type="OrthoDB" id="21225at2759"/>
<dbReference type="SUPFAM" id="SSF55874">
    <property type="entry name" value="ATPase domain of HSP90 chaperone/DNA topoisomerase II/histidine kinase"/>
    <property type="match status" value="1"/>
</dbReference>
<dbReference type="Gene3D" id="1.10.287.130">
    <property type="match status" value="1"/>
</dbReference>
<keyword evidence="11" id="KW-1185">Reference proteome</keyword>
<dbReference type="CDD" id="cd17546">
    <property type="entry name" value="REC_hyHK_CKI1_RcsC-like"/>
    <property type="match status" value="1"/>
</dbReference>
<dbReference type="Pfam" id="PF00512">
    <property type="entry name" value="HisKA"/>
    <property type="match status" value="1"/>
</dbReference>
<dbReference type="InterPro" id="IPR001789">
    <property type="entry name" value="Sig_transdc_resp-reg_receiver"/>
</dbReference>
<dbReference type="PROSITE" id="PS50110">
    <property type="entry name" value="RESPONSE_REGULATORY"/>
    <property type="match status" value="1"/>
</dbReference>
<dbReference type="STRING" id="158607.A0A2P5I4H0"/>
<dbReference type="AlphaFoldDB" id="A0A2P5I4H0"/>
<evidence type="ECO:0000256" key="5">
    <source>
        <dbReference type="ARBA" id="ARBA00022777"/>
    </source>
</evidence>
<sequence length="962" mass="106514">MTQYEALPPKPPASSSTASTSLTNAFAPCYPKSEPSESELRPLPVRPFFVSDDELCGKPISAFNEQLHRACYGLNSDLNLTQRPDGFADPYLMPSLSRNERLRLTMLWYYTRGLDQDRGFVHLLQEKLDLVQAFMEWDFAILGLVSEDIFTRVVASGIPTAVVPRRESTCSHTINQEPGVVFKLPNMASDWRFRASPPVAQGGLRSYAGVPLRCLAPTGEYVALGSLCVASNSADARLTPAQEAALIAFGDILVTDIVNRSRYERRQQRTAMAQRLAESLLGDKDNAETKILDLVREYYPDACVDILEATDDKIPLPRHLPIDVRSIDEGLWEDAEYIDELIRTANFRRINTSRTIRAVAHPCQSFPSQKFLVVASSNVQVVFDDVDSWFIERCATSLATAFQERNLRAAMKAKDQFLRGITHQLRTPIHGVLASCELLAEELAARNELEGGTVAPATYPSSFINTIRDSGKQLMMTVNNILKLNYWSETITPRNHLGLQSLAHLEEDIVHQVKQLVPHQDFSTTPIFFDNRLGSDDYSTVMDPSLLKECLQSLLLNALSNDNDGAVAIVISSPLDKSRLTFDVIDAGCGIPPADQDRIFEAFEKINPHTRGAGLGLTIATKIAASMNGNISLVSSSQEPDTHGSHFRAEFCEPKLTRDACNHSRTLGSLQHIPRQFFIAQAPDQRSQLVLHFASFLENQGFKRVTNRKEAFAVVAYTSDTSKFKTIIDSLEPGQRSVCLTPAGLEDMQDNSVHFLSSPFFSSRLYGVLETLDKAYESQHLNSGTGLSDAAQGLGVEDIHQLSGLRIVPPPTPPPEVDPVALLVDDNMVNLRILQMYCEKRNITYSTAINGIEAVDRFEKSLSDDQPINLILMDLQMPLCDGIEATQRIRNFEAKNTSTAVPSRIFMITGQDTLEDKGRSFSAGADAFYVKPTGIKALDKGISEHFPGFVKKIAPLKPNKAG</sequence>
<evidence type="ECO:0000313" key="10">
    <source>
        <dbReference type="EMBL" id="POS77437.1"/>
    </source>
</evidence>
<evidence type="ECO:0000259" key="9">
    <source>
        <dbReference type="PROSITE" id="PS50110"/>
    </source>
</evidence>
<keyword evidence="3 6" id="KW-0597">Phosphoprotein</keyword>
<dbReference type="CDD" id="cd00082">
    <property type="entry name" value="HisKA"/>
    <property type="match status" value="1"/>
</dbReference>
<dbReference type="SMART" id="SM00388">
    <property type="entry name" value="HisKA"/>
    <property type="match status" value="1"/>
</dbReference>
<dbReference type="Pfam" id="PF02518">
    <property type="entry name" value="HATPase_c"/>
    <property type="match status" value="1"/>
</dbReference>
<evidence type="ECO:0000259" key="8">
    <source>
        <dbReference type="PROSITE" id="PS50109"/>
    </source>
</evidence>
<evidence type="ECO:0000256" key="3">
    <source>
        <dbReference type="ARBA" id="ARBA00022553"/>
    </source>
</evidence>
<dbReference type="Gene3D" id="3.30.450.40">
    <property type="match status" value="1"/>
</dbReference>
<dbReference type="Proteomes" id="UP000094444">
    <property type="component" value="Unassembled WGS sequence"/>
</dbReference>
<gene>
    <name evidence="10" type="ORF">DHEL01_v204160</name>
</gene>
<proteinExistence type="predicted"/>
<dbReference type="SMART" id="SM00387">
    <property type="entry name" value="HATPase_c"/>
    <property type="match status" value="1"/>
</dbReference>
<dbReference type="Pfam" id="PF00072">
    <property type="entry name" value="Response_reg"/>
    <property type="match status" value="1"/>
</dbReference>
<feature type="domain" description="Histidine kinase" evidence="8">
    <location>
        <begin position="420"/>
        <end position="655"/>
    </location>
</feature>
<dbReference type="GO" id="GO:0000155">
    <property type="term" value="F:phosphorelay sensor kinase activity"/>
    <property type="evidence" value="ECO:0007669"/>
    <property type="project" value="InterPro"/>
</dbReference>
<name>A0A2P5I4H0_DIAHE</name>
<dbReference type="SUPFAM" id="SSF47384">
    <property type="entry name" value="Homodimeric domain of signal transducing histidine kinase"/>
    <property type="match status" value="1"/>
</dbReference>
<dbReference type="EC" id="2.7.13.3" evidence="2"/>
<protein>
    <recommendedName>
        <fullName evidence="2">histidine kinase</fullName>
        <ecNumber evidence="2">2.7.13.3</ecNumber>
    </recommendedName>
</protein>
<dbReference type="SUPFAM" id="SSF52172">
    <property type="entry name" value="CheY-like"/>
    <property type="match status" value="1"/>
</dbReference>
<dbReference type="Gene3D" id="3.30.565.10">
    <property type="entry name" value="Histidine kinase-like ATPase, C-terminal domain"/>
    <property type="match status" value="1"/>
</dbReference>
<dbReference type="Gene3D" id="3.40.50.2300">
    <property type="match status" value="1"/>
</dbReference>
<dbReference type="InterPro" id="IPR011006">
    <property type="entry name" value="CheY-like_superfamily"/>
</dbReference>